<proteinExistence type="predicted"/>
<gene>
    <name evidence="2" type="ORF">ACFPJ6_08555</name>
</gene>
<feature type="transmembrane region" description="Helical" evidence="1">
    <location>
        <begin position="106"/>
        <end position="125"/>
    </location>
</feature>
<reference evidence="3" key="1">
    <citation type="journal article" date="2019" name="Int. J. Syst. Evol. Microbiol.">
        <title>The Global Catalogue of Microorganisms (GCM) 10K type strain sequencing project: providing services to taxonomists for standard genome sequencing and annotation.</title>
        <authorList>
            <consortium name="The Broad Institute Genomics Platform"/>
            <consortium name="The Broad Institute Genome Sequencing Center for Infectious Disease"/>
            <person name="Wu L."/>
            <person name="Ma J."/>
        </authorList>
    </citation>
    <scope>NUCLEOTIDE SEQUENCE [LARGE SCALE GENOMIC DNA]</scope>
    <source>
        <strain evidence="3">CCUG 43114</strain>
    </source>
</reference>
<feature type="transmembrane region" description="Helical" evidence="1">
    <location>
        <begin position="60"/>
        <end position="85"/>
    </location>
</feature>
<keyword evidence="1" id="KW-0472">Membrane</keyword>
<sequence length="440" mass="47556">MVAVVQRVRESFWAVPTLLCVAAAVLALVLVEVDRALLGVQVLEGVDVLYRVGADGSRSLLSAIAGSVLAAASTTFSITIAVLALTSSAFGPRLVRNFMADRVNQAALGTFLATFLYSLLVLRAIRTISGTETDEAFVPHIAVNVAMLLAIVSIATLVWFIHHISDSIQVWTLARRVRGELRRTIDDLYPDRRGTGEERAEPELADPGPVTLRVRSDDAGYVLTVALDDLVHHAEEHDVLVRLRVRPGDFVVEGQELAHVHGTVRDAEDLVGCVRPAVVLAPSRNPAQDVGFAVQLLLDMLARALSPGTNDPYTARTALDDLSDGLAAMARRSRPPERHTDDDGTVRVVAPTIRLPELLETVVDTVRAYGLPHPDVVVRTVRLIGQVADDADRADLPALGAQLDVLLDHHARTQPYPRDRERVLAAAEEARASLPATPAL</sequence>
<comment type="caution">
    <text evidence="2">The sequence shown here is derived from an EMBL/GenBank/DDBJ whole genome shotgun (WGS) entry which is preliminary data.</text>
</comment>
<keyword evidence="1" id="KW-1133">Transmembrane helix</keyword>
<name>A0ABW0GNH2_9MICO</name>
<dbReference type="Proteomes" id="UP001596122">
    <property type="component" value="Unassembled WGS sequence"/>
</dbReference>
<dbReference type="EMBL" id="JBHSLD010000007">
    <property type="protein sequence ID" value="MFC5380839.1"/>
    <property type="molecule type" value="Genomic_DNA"/>
</dbReference>
<accession>A0ABW0GNH2</accession>
<dbReference type="Pfam" id="PF10011">
    <property type="entry name" value="DUF2254"/>
    <property type="match status" value="1"/>
</dbReference>
<keyword evidence="1" id="KW-0812">Transmembrane</keyword>
<evidence type="ECO:0000313" key="2">
    <source>
        <dbReference type="EMBL" id="MFC5380839.1"/>
    </source>
</evidence>
<evidence type="ECO:0000313" key="3">
    <source>
        <dbReference type="Proteomes" id="UP001596122"/>
    </source>
</evidence>
<feature type="transmembrane region" description="Helical" evidence="1">
    <location>
        <begin position="137"/>
        <end position="161"/>
    </location>
</feature>
<organism evidence="2 3">
    <name type="scientific">Aquipuribacter nitratireducens</name>
    <dbReference type="NCBI Taxonomy" id="650104"/>
    <lineage>
        <taxon>Bacteria</taxon>
        <taxon>Bacillati</taxon>
        <taxon>Actinomycetota</taxon>
        <taxon>Actinomycetes</taxon>
        <taxon>Micrococcales</taxon>
        <taxon>Intrasporangiaceae</taxon>
        <taxon>Aquipuribacter</taxon>
    </lineage>
</organism>
<dbReference type="InterPro" id="IPR018723">
    <property type="entry name" value="DUF2254_membrane"/>
</dbReference>
<keyword evidence="3" id="KW-1185">Reference proteome</keyword>
<protein>
    <submittedName>
        <fullName evidence="2">DUF2254 domain-containing protein</fullName>
    </submittedName>
</protein>
<dbReference type="RefSeq" id="WP_340267558.1">
    <property type="nucleotide sequence ID" value="NZ_JBBEOG010000002.1"/>
</dbReference>
<feature type="transmembrane region" description="Helical" evidence="1">
    <location>
        <begin position="12"/>
        <end position="31"/>
    </location>
</feature>
<evidence type="ECO:0000256" key="1">
    <source>
        <dbReference type="SAM" id="Phobius"/>
    </source>
</evidence>